<organism evidence="2">
    <name type="scientific">Haptolina brevifila</name>
    <dbReference type="NCBI Taxonomy" id="156173"/>
    <lineage>
        <taxon>Eukaryota</taxon>
        <taxon>Haptista</taxon>
        <taxon>Haptophyta</taxon>
        <taxon>Prymnesiophyceae</taxon>
        <taxon>Prymnesiales</taxon>
        <taxon>Prymnesiaceae</taxon>
        <taxon>Haptolina</taxon>
    </lineage>
</organism>
<reference evidence="2" key="1">
    <citation type="submission" date="2021-01" db="EMBL/GenBank/DDBJ databases">
        <authorList>
            <person name="Corre E."/>
            <person name="Pelletier E."/>
            <person name="Niang G."/>
            <person name="Scheremetjew M."/>
            <person name="Finn R."/>
            <person name="Kale V."/>
            <person name="Holt S."/>
            <person name="Cochrane G."/>
            <person name="Meng A."/>
            <person name="Brown T."/>
            <person name="Cohen L."/>
        </authorList>
    </citation>
    <scope>NUCLEOTIDE SEQUENCE</scope>
    <source>
        <strain evidence="2">UTEX LB 985</strain>
    </source>
</reference>
<dbReference type="EMBL" id="HBGU01085875">
    <property type="protein sequence ID" value="CAD9554862.1"/>
    <property type="molecule type" value="Transcribed_RNA"/>
</dbReference>
<protein>
    <recommendedName>
        <fullName evidence="1">PH domain-containing protein</fullName>
    </recommendedName>
</protein>
<evidence type="ECO:0000259" key="1">
    <source>
        <dbReference type="SMART" id="SM00233"/>
    </source>
</evidence>
<dbReference type="Gene3D" id="2.30.29.30">
    <property type="entry name" value="Pleckstrin-homology domain (PH domain)/Phosphotyrosine-binding domain (PTB)"/>
    <property type="match status" value="1"/>
</dbReference>
<gene>
    <name evidence="2" type="ORF">CBRE1094_LOCUS46880</name>
</gene>
<dbReference type="InterPro" id="IPR001849">
    <property type="entry name" value="PH_domain"/>
</dbReference>
<proteinExistence type="predicted"/>
<evidence type="ECO:0000313" key="2">
    <source>
        <dbReference type="EMBL" id="CAD9554862.1"/>
    </source>
</evidence>
<dbReference type="SMART" id="SM00233">
    <property type="entry name" value="PH"/>
    <property type="match status" value="1"/>
</dbReference>
<dbReference type="SUPFAM" id="SSF50729">
    <property type="entry name" value="PH domain-like"/>
    <property type="match status" value="1"/>
</dbReference>
<dbReference type="InterPro" id="IPR011993">
    <property type="entry name" value="PH-like_dom_sf"/>
</dbReference>
<sequence>MAGPSSFDSTKAQLDWMEAAEQEVAQDDLAALLLETRGVLEKLAEGNLKLGTWQMVLWQPRWVFASTEALCYQKITADERPIGKEKRIPFSDVQMIEELEFGEFVLQCSKRDYTFKAPDEVKCQVFVNNLRQLRERWRLSSSR</sequence>
<name>A0A7S2JS61_9EUKA</name>
<dbReference type="AlphaFoldDB" id="A0A7S2JS61"/>
<feature type="domain" description="PH" evidence="1">
    <location>
        <begin position="34"/>
        <end position="137"/>
    </location>
</feature>
<accession>A0A7S2JS61</accession>